<feature type="signal peptide" evidence="1">
    <location>
        <begin position="1"/>
        <end position="20"/>
    </location>
</feature>
<comment type="caution">
    <text evidence="2">The sequence shown here is derived from an EMBL/GenBank/DDBJ whole genome shotgun (WGS) entry which is preliminary data.</text>
</comment>
<evidence type="ECO:0000313" key="2">
    <source>
        <dbReference type="EMBL" id="KAL0960603.1"/>
    </source>
</evidence>
<accession>A0ABR3JXF7</accession>
<feature type="chain" id="PRO_5046738655" evidence="1">
    <location>
        <begin position="21"/>
        <end position="212"/>
    </location>
</feature>
<gene>
    <name evidence="2" type="ORF">HGRIS_005635</name>
</gene>
<organism evidence="2 3">
    <name type="scientific">Hohenbuehelia grisea</name>
    <dbReference type="NCBI Taxonomy" id="104357"/>
    <lineage>
        <taxon>Eukaryota</taxon>
        <taxon>Fungi</taxon>
        <taxon>Dikarya</taxon>
        <taxon>Basidiomycota</taxon>
        <taxon>Agaricomycotina</taxon>
        <taxon>Agaricomycetes</taxon>
        <taxon>Agaricomycetidae</taxon>
        <taxon>Agaricales</taxon>
        <taxon>Pleurotineae</taxon>
        <taxon>Pleurotaceae</taxon>
        <taxon>Hohenbuehelia</taxon>
    </lineage>
</organism>
<evidence type="ECO:0000256" key="1">
    <source>
        <dbReference type="SAM" id="SignalP"/>
    </source>
</evidence>
<dbReference type="EMBL" id="JASNQZ010000001">
    <property type="protein sequence ID" value="KAL0960603.1"/>
    <property type="molecule type" value="Genomic_DNA"/>
</dbReference>
<protein>
    <submittedName>
        <fullName evidence="2">Uncharacterized protein</fullName>
    </submittedName>
</protein>
<dbReference type="Proteomes" id="UP001556367">
    <property type="component" value="Unassembled WGS sequence"/>
</dbReference>
<reference evidence="3" key="1">
    <citation type="submission" date="2024-06" db="EMBL/GenBank/DDBJ databases">
        <title>Multi-omics analyses provide insights into the biosynthesis of the anticancer antibiotic pleurotin in Hohenbuehelia grisea.</title>
        <authorList>
            <person name="Weaver J.A."/>
            <person name="Alberti F."/>
        </authorList>
    </citation>
    <scope>NUCLEOTIDE SEQUENCE [LARGE SCALE GENOMIC DNA]</scope>
    <source>
        <strain evidence="3">T-177</strain>
    </source>
</reference>
<keyword evidence="3" id="KW-1185">Reference proteome</keyword>
<proteinExistence type="predicted"/>
<name>A0ABR3JXF7_9AGAR</name>
<evidence type="ECO:0000313" key="3">
    <source>
        <dbReference type="Proteomes" id="UP001556367"/>
    </source>
</evidence>
<keyword evidence="1" id="KW-0732">Signal</keyword>
<sequence length="212" mass="23484">MKLSVSFAAILLGITQLSLAAPAEQGAAVEQAEEASEAPAAATGRFCFYGDLVDMPVVGPDVVRIEPQTVWGPKWGIMDLKRFMRPLIATVASGAHTAATRNQQNIWWQSMYDAGICAMQERLKAENDWLYKMVPKQQTTSEPIYYKVPPIFPPLPTPADQKRFCDEITANNNKIAQARRNAGGLYQWMIPGFQKRNQQLAARAGKNCKAAR</sequence>